<protein>
    <recommendedName>
        <fullName evidence="1">beta-ketoacyl-[acyl-carrier-protein] synthase I</fullName>
        <ecNumber evidence="1">2.3.1.41</ecNumber>
    </recommendedName>
</protein>
<dbReference type="InterPro" id="IPR014030">
    <property type="entry name" value="Ketoacyl_synth_N"/>
</dbReference>
<keyword evidence="5" id="KW-1185">Reference proteome</keyword>
<organism evidence="4 5">
    <name type="scientific">Parasitella parasitica</name>
    <dbReference type="NCBI Taxonomy" id="35722"/>
    <lineage>
        <taxon>Eukaryota</taxon>
        <taxon>Fungi</taxon>
        <taxon>Fungi incertae sedis</taxon>
        <taxon>Mucoromycota</taxon>
        <taxon>Mucoromycotina</taxon>
        <taxon>Mucoromycetes</taxon>
        <taxon>Mucorales</taxon>
        <taxon>Mucorineae</taxon>
        <taxon>Mucoraceae</taxon>
        <taxon>Parasitella</taxon>
    </lineage>
</organism>
<proteinExistence type="predicted"/>
<name>A0A0B7NJH6_9FUNG</name>
<gene>
    <name evidence="4" type="primary">PARPA_09722.1 scaffold 38623</name>
</gene>
<dbReference type="GO" id="GO:0005739">
    <property type="term" value="C:mitochondrion"/>
    <property type="evidence" value="ECO:0007669"/>
    <property type="project" value="TreeGrafter"/>
</dbReference>
<dbReference type="SUPFAM" id="SSF53901">
    <property type="entry name" value="Thiolase-like"/>
    <property type="match status" value="1"/>
</dbReference>
<dbReference type="InterPro" id="IPR000794">
    <property type="entry name" value="Beta-ketoacyl_synthase"/>
</dbReference>
<dbReference type="Proteomes" id="UP000054107">
    <property type="component" value="Unassembled WGS sequence"/>
</dbReference>
<evidence type="ECO:0000313" key="5">
    <source>
        <dbReference type="Proteomes" id="UP000054107"/>
    </source>
</evidence>
<accession>A0A0B7NJH6</accession>
<reference evidence="4 5" key="1">
    <citation type="submission" date="2014-09" db="EMBL/GenBank/DDBJ databases">
        <authorList>
            <person name="Ellenberger Sabrina"/>
        </authorList>
    </citation>
    <scope>NUCLEOTIDE SEQUENCE [LARGE SCALE GENOMIC DNA]</scope>
    <source>
        <strain evidence="4 5">CBS 412.66</strain>
    </source>
</reference>
<dbReference type="EC" id="2.3.1.41" evidence="1"/>
<dbReference type="Pfam" id="PF00109">
    <property type="entry name" value="ketoacyl-synt"/>
    <property type="match status" value="1"/>
</dbReference>
<evidence type="ECO:0000256" key="2">
    <source>
        <dbReference type="ARBA" id="ARBA00022679"/>
    </source>
</evidence>
<evidence type="ECO:0000259" key="3">
    <source>
        <dbReference type="Pfam" id="PF00109"/>
    </source>
</evidence>
<dbReference type="EMBL" id="LN732480">
    <property type="protein sequence ID" value="CEP15492.1"/>
    <property type="molecule type" value="Genomic_DNA"/>
</dbReference>
<keyword evidence="2" id="KW-0808">Transferase</keyword>
<dbReference type="Gene3D" id="3.40.47.10">
    <property type="match status" value="1"/>
</dbReference>
<dbReference type="AlphaFoldDB" id="A0A0B7NJH6"/>
<sequence length="108" mass="11879">MSAQRRVVVTGLGIVSPLGVGVKTVWKNLLASQCGIVSLAEREGYEKLPVRIAAEVPKGTFEEGKFTASEWLDKGNNGEIFPADSDQERTVGVRMVFALDLEWEAWKI</sequence>
<feature type="domain" description="Beta-ketoacyl synthase-like N-terminal" evidence="3">
    <location>
        <begin position="5"/>
        <end position="74"/>
    </location>
</feature>
<dbReference type="STRING" id="35722.A0A0B7NJH6"/>
<dbReference type="InterPro" id="IPR016039">
    <property type="entry name" value="Thiolase-like"/>
</dbReference>
<dbReference type="PANTHER" id="PTHR11712">
    <property type="entry name" value="POLYKETIDE SYNTHASE-RELATED"/>
    <property type="match status" value="1"/>
</dbReference>
<dbReference type="GO" id="GO:0006633">
    <property type="term" value="P:fatty acid biosynthetic process"/>
    <property type="evidence" value="ECO:0007669"/>
    <property type="project" value="TreeGrafter"/>
</dbReference>
<dbReference type="OrthoDB" id="5334845at2759"/>
<evidence type="ECO:0000256" key="1">
    <source>
        <dbReference type="ARBA" id="ARBA00013191"/>
    </source>
</evidence>
<evidence type="ECO:0000313" key="4">
    <source>
        <dbReference type="EMBL" id="CEP15492.1"/>
    </source>
</evidence>
<dbReference type="PANTHER" id="PTHR11712:SF336">
    <property type="entry name" value="3-OXOACYL-[ACYL-CARRIER-PROTEIN] SYNTHASE, MITOCHONDRIAL"/>
    <property type="match status" value="1"/>
</dbReference>
<dbReference type="GO" id="GO:0004315">
    <property type="term" value="F:3-oxoacyl-[acyl-carrier-protein] synthase activity"/>
    <property type="evidence" value="ECO:0007669"/>
    <property type="project" value="UniProtKB-EC"/>
</dbReference>